<organism evidence="2 3">
    <name type="scientific">Comamonas brasiliensis</name>
    <dbReference type="NCBI Taxonomy" id="1812482"/>
    <lineage>
        <taxon>Bacteria</taxon>
        <taxon>Pseudomonadati</taxon>
        <taxon>Pseudomonadota</taxon>
        <taxon>Betaproteobacteria</taxon>
        <taxon>Burkholderiales</taxon>
        <taxon>Comamonadaceae</taxon>
        <taxon>Comamonas</taxon>
    </lineage>
</organism>
<keyword evidence="1" id="KW-1133">Transmembrane helix</keyword>
<dbReference type="RefSeq" id="WP_211458843.1">
    <property type="nucleotide sequence ID" value="NZ_JAANES010000006.1"/>
</dbReference>
<comment type="caution">
    <text evidence="2">The sequence shown here is derived from an EMBL/GenBank/DDBJ whole genome shotgun (WGS) entry which is preliminary data.</text>
</comment>
<evidence type="ECO:0000313" key="3">
    <source>
        <dbReference type="Proteomes" id="UP001647436"/>
    </source>
</evidence>
<evidence type="ECO:0000256" key="1">
    <source>
        <dbReference type="SAM" id="Phobius"/>
    </source>
</evidence>
<gene>
    <name evidence="2" type="ORF">DJFAAGMI_04157</name>
</gene>
<protein>
    <recommendedName>
        <fullName evidence="4">DUF4175 domain-containing protein</fullName>
    </recommendedName>
</protein>
<keyword evidence="1" id="KW-0472">Membrane</keyword>
<sequence>MTRLIAFIACIAFLVGAGVSVRAGMALAAVAYGLLGAYVLWIGLQMFLGPRR</sequence>
<feature type="transmembrane region" description="Helical" evidence="1">
    <location>
        <begin position="30"/>
        <end position="48"/>
    </location>
</feature>
<proteinExistence type="predicted"/>
<dbReference type="EMBL" id="JAANES010000006">
    <property type="protein sequence ID" value="MBS3021385.1"/>
    <property type="molecule type" value="Genomic_DNA"/>
</dbReference>
<keyword evidence="3" id="KW-1185">Reference proteome</keyword>
<reference evidence="2 3" key="1">
    <citation type="submission" date="2020-03" db="EMBL/GenBank/DDBJ databases">
        <title>The role of nitrogen metabolism on polyethylene biodegradation.</title>
        <authorList>
            <person name="Peixoto J."/>
            <person name="Vizzotto C.S."/>
            <person name="Ramos A."/>
            <person name="Alves G."/>
            <person name="Steindorff A."/>
            <person name="Kruger R."/>
        </authorList>
    </citation>
    <scope>NUCLEOTIDE SEQUENCE [LARGE SCALE GENOMIC DNA]</scope>
    <source>
        <strain evidence="2 3">PE63</strain>
    </source>
</reference>
<accession>A0ABS5LXZ8</accession>
<evidence type="ECO:0000313" key="2">
    <source>
        <dbReference type="EMBL" id="MBS3021385.1"/>
    </source>
</evidence>
<dbReference type="Proteomes" id="UP001647436">
    <property type="component" value="Unassembled WGS sequence"/>
</dbReference>
<evidence type="ECO:0008006" key="4">
    <source>
        <dbReference type="Google" id="ProtNLM"/>
    </source>
</evidence>
<name>A0ABS5LXZ8_9BURK</name>
<keyword evidence="1" id="KW-0812">Transmembrane</keyword>